<reference evidence="1" key="1">
    <citation type="submission" date="2016-03" db="EMBL/GenBank/DDBJ databases">
        <title>Co-evolution between Pasteurellaceae and their hosts.</title>
        <authorList>
            <person name="Hansen M.J."/>
            <person name="Bojesen A.M."/>
            <person name="Planet P."/>
        </authorList>
    </citation>
    <scope>NUCLEOTIDE SEQUENCE</scope>
    <source>
        <strain evidence="1">146/S8/89</strain>
    </source>
</reference>
<keyword evidence="2" id="KW-1185">Reference proteome</keyword>
<dbReference type="EMBL" id="LWID01000001">
    <property type="protein sequence ID" value="MDG6894319.1"/>
    <property type="molecule type" value="Genomic_DNA"/>
</dbReference>
<organism evidence="1 2">
    <name type="scientific">Volucribacter amazonae</name>
    <dbReference type="NCBI Taxonomy" id="256731"/>
    <lineage>
        <taxon>Bacteria</taxon>
        <taxon>Pseudomonadati</taxon>
        <taxon>Pseudomonadota</taxon>
        <taxon>Gammaproteobacteria</taxon>
        <taxon>Pasteurellales</taxon>
        <taxon>Pasteurellaceae</taxon>
        <taxon>Volucribacter</taxon>
    </lineage>
</organism>
<accession>A0A9X4PBR1</accession>
<comment type="caution">
    <text evidence="1">The sequence shown here is derived from an EMBL/GenBank/DDBJ whole genome shotgun (WGS) entry which is preliminary data.</text>
</comment>
<protein>
    <submittedName>
        <fullName evidence="1">Uncharacterized protein</fullName>
    </submittedName>
</protein>
<evidence type="ECO:0000313" key="1">
    <source>
        <dbReference type="EMBL" id="MDG6894319.1"/>
    </source>
</evidence>
<proteinExistence type="predicted"/>
<dbReference type="RefSeq" id="WP_279571805.1">
    <property type="nucleotide sequence ID" value="NZ_LWID01000001.1"/>
</dbReference>
<dbReference type="AlphaFoldDB" id="A0A9X4PBR1"/>
<gene>
    <name evidence="1" type="ORF">A6A20_01420</name>
</gene>
<evidence type="ECO:0000313" key="2">
    <source>
        <dbReference type="Proteomes" id="UP001155500"/>
    </source>
</evidence>
<dbReference type="Proteomes" id="UP001155500">
    <property type="component" value="Unassembled WGS sequence"/>
</dbReference>
<name>A0A9X4PBR1_9PAST</name>
<sequence length="207" mass="24786">MNLFFHHFDIYKSIYKKEDQFILSPYLCESIDDNLFINDIKNKVKLGYGNDFCYTNDLILYDKSLLEDLKDKNCFVIFFLCNEAYQDKHSYYYNDEWDNNLKKEDLIFLGWNIYSYTDSAMTDGIYPIMIKSPFFGEDISKNLILNDKGDINHWGLLPDIFTLEKYLKLNKEEVIQYINNKEVKMDWEPIGVFCDKYTFNKLNSLLI</sequence>